<feature type="transmembrane region" description="Helical" evidence="8">
    <location>
        <begin position="127"/>
        <end position="149"/>
    </location>
</feature>
<dbReference type="GO" id="GO:0005886">
    <property type="term" value="C:plasma membrane"/>
    <property type="evidence" value="ECO:0007669"/>
    <property type="project" value="UniProtKB-SubCell"/>
</dbReference>
<dbReference type="Proteomes" id="UP000602260">
    <property type="component" value="Unassembled WGS sequence"/>
</dbReference>
<comment type="similarity">
    <text evidence="2">Belongs to the auxin efflux carrier (TC 2.A.69) family.</text>
</comment>
<dbReference type="InterPro" id="IPR038770">
    <property type="entry name" value="Na+/solute_symporter_sf"/>
</dbReference>
<dbReference type="PANTHER" id="PTHR36838:SF4">
    <property type="entry name" value="AUXIN EFFLUX CARRIER FAMILY PROTEIN"/>
    <property type="match status" value="1"/>
</dbReference>
<keyword evidence="7 8" id="KW-0472">Membrane</keyword>
<dbReference type="PANTHER" id="PTHR36838">
    <property type="entry name" value="AUXIN EFFLUX CARRIER FAMILY PROTEIN"/>
    <property type="match status" value="1"/>
</dbReference>
<keyword evidence="4" id="KW-1003">Cell membrane</keyword>
<organism evidence="9 10">
    <name type="scientific">Flintibacter faecis</name>
    <dbReference type="NCBI Taxonomy" id="2763047"/>
    <lineage>
        <taxon>Bacteria</taxon>
        <taxon>Bacillati</taxon>
        <taxon>Bacillota</taxon>
        <taxon>Clostridia</taxon>
        <taxon>Eubacteriales</taxon>
        <taxon>Flintibacter</taxon>
    </lineage>
</organism>
<evidence type="ECO:0000256" key="1">
    <source>
        <dbReference type="ARBA" id="ARBA00004651"/>
    </source>
</evidence>
<evidence type="ECO:0000256" key="3">
    <source>
        <dbReference type="ARBA" id="ARBA00022448"/>
    </source>
</evidence>
<feature type="transmembrane region" description="Helical" evidence="8">
    <location>
        <begin position="170"/>
        <end position="188"/>
    </location>
</feature>
<dbReference type="GO" id="GO:0055085">
    <property type="term" value="P:transmembrane transport"/>
    <property type="evidence" value="ECO:0007669"/>
    <property type="project" value="InterPro"/>
</dbReference>
<feature type="transmembrane region" description="Helical" evidence="8">
    <location>
        <begin position="255"/>
        <end position="276"/>
    </location>
</feature>
<evidence type="ECO:0000256" key="7">
    <source>
        <dbReference type="ARBA" id="ARBA00023136"/>
    </source>
</evidence>
<name>A0A8J6M5X2_9FIRM</name>
<feature type="transmembrane region" description="Helical" evidence="8">
    <location>
        <begin position="100"/>
        <end position="121"/>
    </location>
</feature>
<evidence type="ECO:0000256" key="8">
    <source>
        <dbReference type="SAM" id="Phobius"/>
    </source>
</evidence>
<accession>A0A8J6M5X2</accession>
<proteinExistence type="inferred from homology"/>
<comment type="caution">
    <text evidence="9">The sequence shown here is derived from an EMBL/GenBank/DDBJ whole genome shotgun (WGS) entry which is preliminary data.</text>
</comment>
<dbReference type="EMBL" id="JACOPN010000006">
    <property type="protein sequence ID" value="MBC5717496.1"/>
    <property type="molecule type" value="Genomic_DNA"/>
</dbReference>
<evidence type="ECO:0000256" key="2">
    <source>
        <dbReference type="ARBA" id="ARBA00010145"/>
    </source>
</evidence>
<evidence type="ECO:0000313" key="9">
    <source>
        <dbReference type="EMBL" id="MBC5717496.1"/>
    </source>
</evidence>
<dbReference type="InterPro" id="IPR004776">
    <property type="entry name" value="Mem_transp_PIN-like"/>
</dbReference>
<evidence type="ECO:0000256" key="6">
    <source>
        <dbReference type="ARBA" id="ARBA00022989"/>
    </source>
</evidence>
<reference evidence="9" key="1">
    <citation type="submission" date="2020-08" db="EMBL/GenBank/DDBJ databases">
        <title>Genome public.</title>
        <authorList>
            <person name="Liu C."/>
            <person name="Sun Q."/>
        </authorList>
    </citation>
    <scope>NUCLEOTIDE SEQUENCE</scope>
    <source>
        <strain evidence="9">BX5</strain>
    </source>
</reference>
<feature type="transmembrane region" description="Helical" evidence="8">
    <location>
        <begin position="288"/>
        <end position="307"/>
    </location>
</feature>
<dbReference type="RefSeq" id="WP_186878735.1">
    <property type="nucleotide sequence ID" value="NZ_JACOPN010000006.1"/>
</dbReference>
<keyword evidence="6 8" id="KW-1133">Transmembrane helix</keyword>
<protein>
    <submittedName>
        <fullName evidence="9">AEC family transporter</fullName>
    </submittedName>
</protein>
<comment type="subcellular location">
    <subcellularLocation>
        <location evidence="1">Cell membrane</location>
        <topology evidence="1">Multi-pass membrane protein</topology>
    </subcellularLocation>
</comment>
<dbReference type="AlphaFoldDB" id="A0A8J6M5X2"/>
<sequence>MFVNFLIALNCVTPMFLTLCVGILLRASKIVPEEAFHHLSQISFHAFLPCLMFSNLYSADLSGTGHASIFVYLLAWVVVWFLLCTAVCNKLEPDLRRRGAYIQSGYRTNIAVVGVSLAQSMMGSSGVAIMSMAVGLVVPTYNTLAVITLESCRGRRADPAHIVKSILRNPLIIGCALGGLCLGLHIPLPGSVVKAVSSVGNAGSVTTLVALGASLKLGGMRHNLAAIVRCSAVRLVLAPLCALVPAILLGFRGDALGVVLVCIASPVASTAYPMALAYDSDHEFTAQMVVTTSLICTLTLFLWIFALKQLGLV</sequence>
<keyword evidence="10" id="KW-1185">Reference proteome</keyword>
<feature type="transmembrane region" description="Helical" evidence="8">
    <location>
        <begin position="69"/>
        <end position="88"/>
    </location>
</feature>
<feature type="transmembrane region" description="Helical" evidence="8">
    <location>
        <begin position="6"/>
        <end position="27"/>
    </location>
</feature>
<keyword evidence="3" id="KW-0813">Transport</keyword>
<dbReference type="Pfam" id="PF03547">
    <property type="entry name" value="Mem_trans"/>
    <property type="match status" value="1"/>
</dbReference>
<dbReference type="Gene3D" id="1.20.1530.20">
    <property type="match status" value="1"/>
</dbReference>
<evidence type="ECO:0000256" key="4">
    <source>
        <dbReference type="ARBA" id="ARBA00022475"/>
    </source>
</evidence>
<evidence type="ECO:0000313" key="10">
    <source>
        <dbReference type="Proteomes" id="UP000602260"/>
    </source>
</evidence>
<keyword evidence="5 8" id="KW-0812">Transmembrane</keyword>
<evidence type="ECO:0000256" key="5">
    <source>
        <dbReference type="ARBA" id="ARBA00022692"/>
    </source>
</evidence>
<feature type="transmembrane region" description="Helical" evidence="8">
    <location>
        <begin position="231"/>
        <end position="249"/>
    </location>
</feature>
<gene>
    <name evidence="9" type="ORF">H8S55_09215</name>
</gene>